<evidence type="ECO:0000313" key="3">
    <source>
        <dbReference type="Proteomes" id="UP000193200"/>
    </source>
</evidence>
<keyword evidence="3" id="KW-1185">Reference proteome</keyword>
<dbReference type="CDD" id="cd06257">
    <property type="entry name" value="DnaJ"/>
    <property type="match status" value="1"/>
</dbReference>
<sequence length="159" mass="17614">MYGAEKPFKKTMAKVECQVVLADGRSFDGHFFAGAQQRLSDVLNDQRPFLPFATSAGETLLIAKAAIATVTPQESAADDKPAAYRGENPYLLLAVDPKADLATIKRAYHDRIREHHPDRLNGFGLPQEYVDLANQKLSAINKAYKAIVAERQHEPETAY</sequence>
<dbReference type="Gene3D" id="1.10.287.110">
    <property type="entry name" value="DnaJ domain"/>
    <property type="match status" value="1"/>
</dbReference>
<gene>
    <name evidence="2" type="primary">djlA_1</name>
    <name evidence="2" type="ORF">OCH7691_01169</name>
</gene>
<dbReference type="Pfam" id="PF00226">
    <property type="entry name" value="DnaJ"/>
    <property type="match status" value="1"/>
</dbReference>
<dbReference type="RefSeq" id="WP_085882421.1">
    <property type="nucleotide sequence ID" value="NZ_FWFR01000001.1"/>
</dbReference>
<evidence type="ECO:0000259" key="1">
    <source>
        <dbReference type="PROSITE" id="PS50076"/>
    </source>
</evidence>
<dbReference type="InterPro" id="IPR001623">
    <property type="entry name" value="DnaJ_domain"/>
</dbReference>
<dbReference type="InParanoid" id="A0A1Y5S853"/>
<protein>
    <submittedName>
        <fullName evidence="2">DnaJ-like protein DjlA</fullName>
    </submittedName>
</protein>
<dbReference type="OrthoDB" id="7353246at2"/>
<proteinExistence type="predicted"/>
<dbReference type="EMBL" id="FWFR01000001">
    <property type="protein sequence ID" value="SLN32020.1"/>
    <property type="molecule type" value="Genomic_DNA"/>
</dbReference>
<dbReference type="PROSITE" id="PS50076">
    <property type="entry name" value="DNAJ_2"/>
    <property type="match status" value="1"/>
</dbReference>
<reference evidence="2 3" key="1">
    <citation type="submission" date="2017-03" db="EMBL/GenBank/DDBJ databases">
        <authorList>
            <person name="Afonso C.L."/>
            <person name="Miller P.J."/>
            <person name="Scott M.A."/>
            <person name="Spackman E."/>
            <person name="Goraichik I."/>
            <person name="Dimitrov K.M."/>
            <person name="Suarez D.L."/>
            <person name="Swayne D.E."/>
        </authorList>
    </citation>
    <scope>NUCLEOTIDE SEQUENCE [LARGE SCALE GENOMIC DNA]</scope>
    <source>
        <strain evidence="2 3">CECT 7691</strain>
    </source>
</reference>
<dbReference type="SMART" id="SM00271">
    <property type="entry name" value="DnaJ"/>
    <property type="match status" value="1"/>
</dbReference>
<feature type="domain" description="J" evidence="1">
    <location>
        <begin position="88"/>
        <end position="159"/>
    </location>
</feature>
<dbReference type="InterPro" id="IPR036869">
    <property type="entry name" value="J_dom_sf"/>
</dbReference>
<dbReference type="SUPFAM" id="SSF46565">
    <property type="entry name" value="Chaperone J-domain"/>
    <property type="match status" value="1"/>
</dbReference>
<organism evidence="2 3">
    <name type="scientific">Oceanibacterium hippocampi</name>
    <dbReference type="NCBI Taxonomy" id="745714"/>
    <lineage>
        <taxon>Bacteria</taxon>
        <taxon>Pseudomonadati</taxon>
        <taxon>Pseudomonadota</taxon>
        <taxon>Alphaproteobacteria</taxon>
        <taxon>Sneathiellales</taxon>
        <taxon>Sneathiellaceae</taxon>
        <taxon>Oceanibacterium</taxon>
    </lineage>
</organism>
<name>A0A1Y5S853_9PROT</name>
<accession>A0A1Y5S853</accession>
<evidence type="ECO:0000313" key="2">
    <source>
        <dbReference type="EMBL" id="SLN32020.1"/>
    </source>
</evidence>
<dbReference type="Proteomes" id="UP000193200">
    <property type="component" value="Unassembled WGS sequence"/>
</dbReference>
<dbReference type="AlphaFoldDB" id="A0A1Y5S853"/>